<evidence type="ECO:0000313" key="2">
    <source>
        <dbReference type="EMBL" id="TDX86742.1"/>
    </source>
</evidence>
<keyword evidence="1" id="KW-1133">Transmembrane helix</keyword>
<dbReference type="Proteomes" id="UP000295313">
    <property type="component" value="Unassembled WGS sequence"/>
</dbReference>
<feature type="transmembrane region" description="Helical" evidence="1">
    <location>
        <begin position="70"/>
        <end position="93"/>
    </location>
</feature>
<gene>
    <name evidence="2" type="ORF">B0I22_0891</name>
</gene>
<evidence type="ECO:0000313" key="3">
    <source>
        <dbReference type="Proteomes" id="UP000295313"/>
    </source>
</evidence>
<feature type="transmembrane region" description="Helical" evidence="1">
    <location>
        <begin position="47"/>
        <end position="64"/>
    </location>
</feature>
<organism evidence="2 3">
    <name type="scientific">Epilithonimonas xixisoli</name>
    <dbReference type="NCBI Taxonomy" id="1476462"/>
    <lineage>
        <taxon>Bacteria</taxon>
        <taxon>Pseudomonadati</taxon>
        <taxon>Bacteroidota</taxon>
        <taxon>Flavobacteriia</taxon>
        <taxon>Flavobacteriales</taxon>
        <taxon>Weeksellaceae</taxon>
        <taxon>Chryseobacterium group</taxon>
        <taxon>Epilithonimonas</taxon>
    </lineage>
</organism>
<dbReference type="OrthoDB" id="5386209at2"/>
<keyword evidence="3" id="KW-1185">Reference proteome</keyword>
<protein>
    <submittedName>
        <fullName evidence="2">Uncharacterized protein</fullName>
    </submittedName>
</protein>
<comment type="caution">
    <text evidence="2">The sequence shown here is derived from an EMBL/GenBank/DDBJ whole genome shotgun (WGS) entry which is preliminary data.</text>
</comment>
<reference evidence="2 3" key="1">
    <citation type="submission" date="2019-03" db="EMBL/GenBank/DDBJ databases">
        <title>Genomic Encyclopedia of Type Strains, Phase III (KMG-III): the genomes of soil and plant-associated and newly described type strains.</title>
        <authorList>
            <person name="Whitman W."/>
        </authorList>
    </citation>
    <scope>NUCLEOTIDE SEQUENCE [LARGE SCALE GENOMIC DNA]</scope>
    <source>
        <strain evidence="2 3">CGMCC 1.12802</strain>
    </source>
</reference>
<keyword evidence="1" id="KW-0812">Transmembrane</keyword>
<accession>A0A4R8I9H8</accession>
<keyword evidence="1" id="KW-0472">Membrane</keyword>
<dbReference type="EMBL" id="SOEO01000001">
    <property type="protein sequence ID" value="TDX86742.1"/>
    <property type="molecule type" value="Genomic_DNA"/>
</dbReference>
<feature type="transmembrane region" description="Helical" evidence="1">
    <location>
        <begin position="330"/>
        <end position="350"/>
    </location>
</feature>
<feature type="transmembrane region" description="Helical" evidence="1">
    <location>
        <begin position="17"/>
        <end position="40"/>
    </location>
</feature>
<evidence type="ECO:0000256" key="1">
    <source>
        <dbReference type="SAM" id="Phobius"/>
    </source>
</evidence>
<sequence>MNDFLEFYNNLAIDNGLLIMLMVMSAFVAIFHTFILIGLYEIDLKPKWLFFILNPALIGLSSFYDNKLPALVAIVLFLSVFVLGIVGMIYSAIRSGWQNSKEEDARRKRTGEKPLPLWKKIVMTLSGLLIIGFVFSLGVPYFIIIVFIIVPFLGSLKPNNKKRFYKYQRTLPTANIRSVAMGLAEISGKVKTIEPMVSRIGSKQCIGFLHTIEKVSTDKDGKDSYSLESSETICKTFYLQDSTGQIKVVTDNIEFIDFEIDEQYQSSMKRYTQYLLKEDMEVLMIGKAGVKENNEAVFVKEEVKDVFGISPVESVENYNTMRPIIQSAGYFIYFWVILMALIFLTSVRLGNNGIEIGKIRFDLPFQSSKPVNSVDDFYDNVYDSYEKPEPVENIYDEADGAKAVEAPE</sequence>
<name>A0A4R8I9H8_9FLAO</name>
<dbReference type="AlphaFoldDB" id="A0A4R8I9H8"/>
<dbReference type="RefSeq" id="WP_133943386.1">
    <property type="nucleotide sequence ID" value="NZ_SOEO01000001.1"/>
</dbReference>
<proteinExistence type="predicted"/>